<evidence type="ECO:0000313" key="3">
    <source>
        <dbReference type="Proteomes" id="UP000039865"/>
    </source>
</evidence>
<dbReference type="Proteomes" id="UP000039865">
    <property type="component" value="Unassembled WGS sequence"/>
</dbReference>
<proteinExistence type="predicted"/>
<feature type="region of interest" description="Disordered" evidence="1">
    <location>
        <begin position="366"/>
        <end position="430"/>
    </location>
</feature>
<evidence type="ECO:0000256" key="1">
    <source>
        <dbReference type="SAM" id="MobiDB-lite"/>
    </source>
</evidence>
<dbReference type="AlphaFoldDB" id="A0A078AK04"/>
<keyword evidence="3" id="KW-1185">Reference proteome</keyword>
<reference evidence="2 3" key="1">
    <citation type="submission" date="2014-06" db="EMBL/GenBank/DDBJ databases">
        <authorList>
            <person name="Swart Estienne"/>
        </authorList>
    </citation>
    <scope>NUCLEOTIDE SEQUENCE [LARGE SCALE GENOMIC DNA]</scope>
    <source>
        <strain evidence="2 3">130c</strain>
    </source>
</reference>
<gene>
    <name evidence="2" type="primary">Contig11161.g11923</name>
    <name evidence="2" type="ORF">STYLEM_11748</name>
</gene>
<dbReference type="EMBL" id="CCKQ01011177">
    <property type="protein sequence ID" value="CDW82715.1"/>
    <property type="molecule type" value="Genomic_DNA"/>
</dbReference>
<sequence>MRVGMSSSLMLQYQDPNFILEHMPEIKVSKALYHSTIKHHIECAICYQVADNPWISSICKRLFCLKCIYGFLAIPFNIFECPNKCDADKSQLHFYYRPTLIHNAFLRDSSFQCETCDEYFKGAYTFKHHVDFCQRAEHHSFLQQDKLNQSEIMQQSNNRQIRAIMVEVRDTHRQINAVQSDLASFKQKQQIVSRPSRQNLQYHNFRRQSQRQSLDFNPMQFSIDDMISDDFIDAKLQLKDQSKFYLTSGDIKLCDVLSKEDLEERLRLLKESQDFIEQEQQRIILMHQQQKEESTIQINTNVNTQLDNQANLVQANEDSQAQNKIEFIQQQTLGSHRQVIYVPQPYIQEDSVIQNDQDFIQRQFEPSNYQNQQHQKSYSGRNQGSGYRDDFQCDQSNNRNNTFDNENYKQRQNTFKHQYSNREYNNNREGGRFEDRGLTLGYTQSNPDQNYQSKIFEYRHQGRSFNNENDMFHQSYSRGRGRGFNNSYQYRQGESEHNNRYEKDVTYYRRGRGQAREYHCFNQQHGSQAWQPKQSLSLNHTHQNENISNQGNDEINQISQQDPHLTREQIQSHKELEVVFQRIQLDAQKYSEQQEQFDPLNDTGIIISKKWN</sequence>
<dbReference type="InParanoid" id="A0A078AK04"/>
<feature type="compositionally biased region" description="Polar residues" evidence="1">
    <location>
        <begin position="366"/>
        <end position="385"/>
    </location>
</feature>
<evidence type="ECO:0000313" key="2">
    <source>
        <dbReference type="EMBL" id="CDW82715.1"/>
    </source>
</evidence>
<dbReference type="Gene3D" id="3.30.40.10">
    <property type="entry name" value="Zinc/RING finger domain, C3HC4 (zinc finger)"/>
    <property type="match status" value="1"/>
</dbReference>
<feature type="compositionally biased region" description="Polar residues" evidence="1">
    <location>
        <begin position="393"/>
        <end position="418"/>
    </location>
</feature>
<accession>A0A078AK04</accession>
<organism evidence="2 3">
    <name type="scientific">Stylonychia lemnae</name>
    <name type="common">Ciliate</name>
    <dbReference type="NCBI Taxonomy" id="5949"/>
    <lineage>
        <taxon>Eukaryota</taxon>
        <taxon>Sar</taxon>
        <taxon>Alveolata</taxon>
        <taxon>Ciliophora</taxon>
        <taxon>Intramacronucleata</taxon>
        <taxon>Spirotrichea</taxon>
        <taxon>Stichotrichia</taxon>
        <taxon>Sporadotrichida</taxon>
        <taxon>Oxytrichidae</taxon>
        <taxon>Stylonychinae</taxon>
        <taxon>Stylonychia</taxon>
    </lineage>
</organism>
<name>A0A078AK04_STYLE</name>
<dbReference type="InterPro" id="IPR013083">
    <property type="entry name" value="Znf_RING/FYVE/PHD"/>
</dbReference>
<protein>
    <submittedName>
        <fullName evidence="2">Uncharacterized protein</fullName>
    </submittedName>
</protein>